<keyword evidence="2" id="KW-0732">Signal</keyword>
<reference evidence="4" key="1">
    <citation type="journal article" date="2019" name="Int. J. Syst. Evol. Microbiol.">
        <title>The Global Catalogue of Microorganisms (GCM) 10K type strain sequencing project: providing services to taxonomists for standard genome sequencing and annotation.</title>
        <authorList>
            <consortium name="The Broad Institute Genomics Platform"/>
            <consortium name="The Broad Institute Genome Sequencing Center for Infectious Disease"/>
            <person name="Wu L."/>
            <person name="Ma J."/>
        </authorList>
    </citation>
    <scope>NUCLEOTIDE SEQUENCE [LARGE SCALE GENOMIC DNA]</scope>
    <source>
        <strain evidence="4">CCM 2767</strain>
    </source>
</reference>
<evidence type="ECO:0008006" key="5">
    <source>
        <dbReference type="Google" id="ProtNLM"/>
    </source>
</evidence>
<organism evidence="3 4">
    <name type="scientific">Oxalicibacterium faecigallinarum</name>
    <dbReference type="NCBI Taxonomy" id="573741"/>
    <lineage>
        <taxon>Bacteria</taxon>
        <taxon>Pseudomonadati</taxon>
        <taxon>Pseudomonadota</taxon>
        <taxon>Betaproteobacteria</taxon>
        <taxon>Burkholderiales</taxon>
        <taxon>Oxalobacteraceae</taxon>
        <taxon>Oxalicibacterium</taxon>
    </lineage>
</organism>
<proteinExistence type="predicted"/>
<feature type="region of interest" description="Disordered" evidence="1">
    <location>
        <begin position="23"/>
        <end position="97"/>
    </location>
</feature>
<accession>A0A8J3ANV5</accession>
<evidence type="ECO:0000313" key="4">
    <source>
        <dbReference type="Proteomes" id="UP000642180"/>
    </source>
</evidence>
<evidence type="ECO:0000313" key="3">
    <source>
        <dbReference type="EMBL" id="GGI17069.1"/>
    </source>
</evidence>
<feature type="chain" id="PRO_5035239168" description="Endopeptidase" evidence="2">
    <location>
        <begin position="19"/>
        <end position="97"/>
    </location>
</feature>
<dbReference type="RefSeq" id="WP_188379901.1">
    <property type="nucleotide sequence ID" value="NZ_BMDI01000001.1"/>
</dbReference>
<dbReference type="PROSITE" id="PS51257">
    <property type="entry name" value="PROKAR_LIPOPROTEIN"/>
    <property type="match status" value="1"/>
</dbReference>
<dbReference type="EMBL" id="BMDI01000001">
    <property type="protein sequence ID" value="GGI17069.1"/>
    <property type="molecule type" value="Genomic_DNA"/>
</dbReference>
<dbReference type="AlphaFoldDB" id="A0A8J3ANV5"/>
<gene>
    <name evidence="3" type="ORF">GCM10008066_07120</name>
</gene>
<dbReference type="Proteomes" id="UP000642180">
    <property type="component" value="Unassembled WGS sequence"/>
</dbReference>
<feature type="compositionally biased region" description="Low complexity" evidence="1">
    <location>
        <begin position="23"/>
        <end position="40"/>
    </location>
</feature>
<protein>
    <recommendedName>
        <fullName evidence="5">Endopeptidase</fullName>
    </recommendedName>
</protein>
<sequence length="97" mass="9255">MNKLYTYTSLVLALFALAACDSKSPASTPSAADAASSSNSITPAPSTLPDAVPGSGPADGGTAIGGVSSTHQDDEGASKTDSPASTGGDGNGPTPSK</sequence>
<comment type="caution">
    <text evidence="3">The sequence shown here is derived from an EMBL/GenBank/DDBJ whole genome shotgun (WGS) entry which is preliminary data.</text>
</comment>
<name>A0A8J3ANV5_9BURK</name>
<evidence type="ECO:0000256" key="1">
    <source>
        <dbReference type="SAM" id="MobiDB-lite"/>
    </source>
</evidence>
<evidence type="ECO:0000256" key="2">
    <source>
        <dbReference type="SAM" id="SignalP"/>
    </source>
</evidence>
<feature type="signal peptide" evidence="2">
    <location>
        <begin position="1"/>
        <end position="18"/>
    </location>
</feature>
<keyword evidence="4" id="KW-1185">Reference proteome</keyword>